<protein>
    <submittedName>
        <fullName evidence="2">Uncharacterized protein</fullName>
    </submittedName>
</protein>
<feature type="compositionally biased region" description="Polar residues" evidence="1">
    <location>
        <begin position="1"/>
        <end position="11"/>
    </location>
</feature>
<accession>A0A7S4QJE8</accession>
<feature type="region of interest" description="Disordered" evidence="1">
    <location>
        <begin position="280"/>
        <end position="321"/>
    </location>
</feature>
<gene>
    <name evidence="2" type="ORF">DBRI00130_LOCUS3752</name>
</gene>
<dbReference type="AlphaFoldDB" id="A0A7S4QJE8"/>
<evidence type="ECO:0000256" key="1">
    <source>
        <dbReference type="SAM" id="MobiDB-lite"/>
    </source>
</evidence>
<evidence type="ECO:0000313" key="2">
    <source>
        <dbReference type="EMBL" id="CAE4585558.1"/>
    </source>
</evidence>
<feature type="compositionally biased region" description="Low complexity" evidence="1">
    <location>
        <begin position="287"/>
        <end position="300"/>
    </location>
</feature>
<proteinExistence type="predicted"/>
<organism evidence="2">
    <name type="scientific">Ditylum brightwellii</name>
    <dbReference type="NCBI Taxonomy" id="49249"/>
    <lineage>
        <taxon>Eukaryota</taxon>
        <taxon>Sar</taxon>
        <taxon>Stramenopiles</taxon>
        <taxon>Ochrophyta</taxon>
        <taxon>Bacillariophyta</taxon>
        <taxon>Mediophyceae</taxon>
        <taxon>Lithodesmiophycidae</taxon>
        <taxon>Lithodesmiales</taxon>
        <taxon>Lithodesmiaceae</taxon>
        <taxon>Ditylum</taxon>
    </lineage>
</organism>
<feature type="region of interest" description="Disordered" evidence="1">
    <location>
        <begin position="1"/>
        <end position="65"/>
    </location>
</feature>
<sequence>MPLDSSSNSGITYPLASSSSSSPSTHRISFSANSVSRWSCQTEEEGRKNEKRIYKSSPPPKKRKYVPSHFITTTTTPYDTSVGMNFNTYENVAKSMPYSSPSLKTRNEHGNYACRHSNITSSVRIVTGEEEALSPSSSHLFMRNMERSYNSSSCNDVKREANHWSSSMLRHNHHLDDAMLDDGNNTSIGALSQTLEGKKSLAHTKTKVIKNTELAWNNHIYPSATTKYSSQHDHFQPSRQLRTATHSDYSVYSTTPFTTVSMPHSYSFHSENCHYLSYVPKQKKQSQHSTQHMHSQHQQSESTKSLRPHTNGTKNYKQKNLLHTSIPTATDPNQSKKNHSKTPDELLLYMGTTLKRTQQHQKWGLSLTLGNQYLIVGDVDVHLATRNTSWSLFCSSTYDPPDIPLNNEKIEDSKEYEEIFQNLFRYHASLHPPPPSSCYSNSEHVHVPYIQKGDIILNVNGISTSAFVDLKSVSTYMTSSNALHMIILRHVDILLHVPSSLLPSSSRLLPSKGKGIAEKSTIPKKEGGMMMMMMDSKTATTASFITKEGMQANRRNDVDMNMVQNRFTNSYTKNPSTFPSNYATAALSSHLYPTPPPYSLSKYHHYYSNQLNQQKRDVYNTTTTPNIIASSTSTHHNSNTFSSEKTTFKKQQPNKFDPISFQVHYETSDRRILANPLFYDCGCRTDLVLVNDDNKNMRKNTKMDKKRLIERCNSACDNCSSMRSGSSASKFLLYSDNEDYDPDEGIRANQVSI</sequence>
<feature type="region of interest" description="Disordered" evidence="1">
    <location>
        <begin position="628"/>
        <end position="649"/>
    </location>
</feature>
<feature type="compositionally biased region" description="Low complexity" evidence="1">
    <location>
        <begin position="17"/>
        <end position="31"/>
    </location>
</feature>
<feature type="compositionally biased region" description="Polar residues" evidence="1">
    <location>
        <begin position="32"/>
        <end position="41"/>
    </location>
</feature>
<name>A0A7S4QJE8_9STRA</name>
<feature type="compositionally biased region" description="Polar residues" evidence="1">
    <location>
        <begin position="301"/>
        <end position="315"/>
    </location>
</feature>
<dbReference type="EMBL" id="HBNS01004633">
    <property type="protein sequence ID" value="CAE4585558.1"/>
    <property type="molecule type" value="Transcribed_RNA"/>
</dbReference>
<reference evidence="2" key="1">
    <citation type="submission" date="2021-01" db="EMBL/GenBank/DDBJ databases">
        <authorList>
            <person name="Corre E."/>
            <person name="Pelletier E."/>
            <person name="Niang G."/>
            <person name="Scheremetjew M."/>
            <person name="Finn R."/>
            <person name="Kale V."/>
            <person name="Holt S."/>
            <person name="Cochrane G."/>
            <person name="Meng A."/>
            <person name="Brown T."/>
            <person name="Cohen L."/>
        </authorList>
    </citation>
    <scope>NUCLEOTIDE SEQUENCE</scope>
    <source>
        <strain evidence="2">GSO104</strain>
    </source>
</reference>
<feature type="compositionally biased region" description="Low complexity" evidence="1">
    <location>
        <begin position="630"/>
        <end position="643"/>
    </location>
</feature>
<feature type="compositionally biased region" description="Basic and acidic residues" evidence="1">
    <location>
        <begin position="44"/>
        <end position="53"/>
    </location>
</feature>